<evidence type="ECO:0000313" key="2">
    <source>
        <dbReference type="EMBL" id="KGO92617.1"/>
    </source>
</evidence>
<feature type="transmembrane region" description="Helical" evidence="1">
    <location>
        <begin position="42"/>
        <end position="62"/>
    </location>
</feature>
<dbReference type="eggNOG" id="ENOG502ZJR4">
    <property type="taxonomic scope" value="Bacteria"/>
</dbReference>
<keyword evidence="1" id="KW-1133">Transmembrane helix</keyword>
<feature type="transmembrane region" description="Helical" evidence="1">
    <location>
        <begin position="102"/>
        <end position="120"/>
    </location>
</feature>
<dbReference type="AlphaFoldDB" id="V6S0F9"/>
<sequence length="134" mass="15306">MLVFINGIIGHYYPPKGIDFTLILIPIVTLIMCFASKNLNSIFKSLSISMLVIINDILIKLYSGGTHDLEGLEWIHAFMYMGIIIGLIILSINVIKNKEENIFLKISSILLIPLLVYIYQHFFYQLGLGRQYPI</sequence>
<gene>
    <name evidence="2" type="ORF">Q767_15595</name>
</gene>
<reference evidence="3" key="1">
    <citation type="submission" date="2013-09" db="EMBL/GenBank/DDBJ databases">
        <authorList>
            <person name="Zeng Z."/>
            <person name="Chen C."/>
        </authorList>
    </citation>
    <scope>NUCLEOTIDE SEQUENCE [LARGE SCALE GENOMIC DNA]</scope>
    <source>
        <strain evidence="3">DK69</strain>
    </source>
</reference>
<dbReference type="PATRIC" id="fig|1107311.3.peg.2985"/>
<accession>V6S0F9</accession>
<proteinExistence type="predicted"/>
<keyword evidence="1" id="KW-0472">Membrane</keyword>
<feature type="transmembrane region" description="Helical" evidence="1">
    <location>
        <begin position="74"/>
        <end position="95"/>
    </location>
</feature>
<organism evidence="2 3">
    <name type="scientific">Flavobacterium enshiense DK69</name>
    <dbReference type="NCBI Taxonomy" id="1107311"/>
    <lineage>
        <taxon>Bacteria</taxon>
        <taxon>Pseudomonadati</taxon>
        <taxon>Bacteroidota</taxon>
        <taxon>Flavobacteriia</taxon>
        <taxon>Flavobacteriales</taxon>
        <taxon>Flavobacteriaceae</taxon>
        <taxon>Flavobacterium</taxon>
    </lineage>
</organism>
<keyword evidence="3" id="KW-1185">Reference proteome</keyword>
<protein>
    <submittedName>
        <fullName evidence="2">Uncharacterized protein</fullName>
    </submittedName>
</protein>
<comment type="caution">
    <text evidence="2">The sequence shown here is derived from an EMBL/GenBank/DDBJ whole genome shotgun (WGS) entry which is preliminary data.</text>
</comment>
<dbReference type="EMBL" id="JRLZ01000025">
    <property type="protein sequence ID" value="KGO92617.1"/>
    <property type="molecule type" value="Genomic_DNA"/>
</dbReference>
<feature type="transmembrane region" description="Helical" evidence="1">
    <location>
        <begin position="17"/>
        <end position="35"/>
    </location>
</feature>
<dbReference type="Proteomes" id="UP000030149">
    <property type="component" value="Unassembled WGS sequence"/>
</dbReference>
<evidence type="ECO:0000313" key="3">
    <source>
        <dbReference type="Proteomes" id="UP000030149"/>
    </source>
</evidence>
<keyword evidence="1" id="KW-0812">Transmembrane</keyword>
<name>V6S0F9_9FLAO</name>
<reference evidence="2 3" key="2">
    <citation type="journal article" date="2015" name="Stand. Genomic Sci.">
        <title>High quality draft genomic sequence of Flavobacterium enshiense DK69(T) and comparison among Flavobacterium genomes.</title>
        <authorList>
            <person name="Zeng Z."/>
            <person name="Chen C."/>
            <person name="Du H."/>
            <person name="Wang G."/>
            <person name="Li M."/>
        </authorList>
    </citation>
    <scope>NUCLEOTIDE SEQUENCE [LARGE SCALE GENOMIC DNA]</scope>
    <source>
        <strain evidence="2 3">DK69</strain>
    </source>
</reference>
<evidence type="ECO:0000256" key="1">
    <source>
        <dbReference type="SAM" id="Phobius"/>
    </source>
</evidence>